<evidence type="ECO:0008006" key="3">
    <source>
        <dbReference type="Google" id="ProtNLM"/>
    </source>
</evidence>
<dbReference type="Proteomes" id="UP000054007">
    <property type="component" value="Unassembled WGS sequence"/>
</dbReference>
<proteinExistence type="predicted"/>
<sequence length="389" mass="43881">MNSLPQELKEVVVGFAADDKPTLIACGTTSHVFRSCCRAYLFHSVQISSASDCTRFYDVLHSSAAVAKLVRNLSVLDPLPPNPRHNVDDTWIRQDECLPDVLRLLAPYLTQFSFASNGYRYAPMQYTHVFRWSQASRTLQDALALVIHSPQLTSFNTSGFVIDSCKQLASIFRGSHLKEVSLSSFWHDDACHGTDPLNMPALERLSIVLAPCFVRYLVSPLVLLHFPVLTNLTLIVGSDCALESRTAATVLLKPSIERLTLQEKIFFGEIPDVFNLENCGNLTTIRFHTHVYTMDNSYWTYVSRTLETLPGENQVREISMEVELVSTADVEDASAWLDWSVLKLSKMSHLESVDVAMNIWGKWCRGDGDKGMLTIQQDRIRVGMYCRYD</sequence>
<evidence type="ECO:0000313" key="2">
    <source>
        <dbReference type="Proteomes" id="UP000054007"/>
    </source>
</evidence>
<gene>
    <name evidence="1" type="ORF">CYLTODRAFT_484968</name>
</gene>
<dbReference type="AlphaFoldDB" id="A0A0D7BUH2"/>
<dbReference type="OrthoDB" id="2745898at2759"/>
<evidence type="ECO:0000313" key="1">
    <source>
        <dbReference type="EMBL" id="KIY73819.1"/>
    </source>
</evidence>
<dbReference type="SUPFAM" id="SSF52047">
    <property type="entry name" value="RNI-like"/>
    <property type="match status" value="1"/>
</dbReference>
<organism evidence="1 2">
    <name type="scientific">Cylindrobasidium torrendii FP15055 ss-10</name>
    <dbReference type="NCBI Taxonomy" id="1314674"/>
    <lineage>
        <taxon>Eukaryota</taxon>
        <taxon>Fungi</taxon>
        <taxon>Dikarya</taxon>
        <taxon>Basidiomycota</taxon>
        <taxon>Agaricomycotina</taxon>
        <taxon>Agaricomycetes</taxon>
        <taxon>Agaricomycetidae</taxon>
        <taxon>Agaricales</taxon>
        <taxon>Marasmiineae</taxon>
        <taxon>Physalacriaceae</taxon>
        <taxon>Cylindrobasidium</taxon>
    </lineage>
</organism>
<dbReference type="EMBL" id="KN880433">
    <property type="protein sequence ID" value="KIY73819.1"/>
    <property type="molecule type" value="Genomic_DNA"/>
</dbReference>
<keyword evidence="2" id="KW-1185">Reference proteome</keyword>
<reference evidence="1 2" key="1">
    <citation type="journal article" date="2015" name="Fungal Genet. Biol.">
        <title>Evolution of novel wood decay mechanisms in Agaricales revealed by the genome sequences of Fistulina hepatica and Cylindrobasidium torrendii.</title>
        <authorList>
            <person name="Floudas D."/>
            <person name="Held B.W."/>
            <person name="Riley R."/>
            <person name="Nagy L.G."/>
            <person name="Koehler G."/>
            <person name="Ransdell A.S."/>
            <person name="Younus H."/>
            <person name="Chow J."/>
            <person name="Chiniquy J."/>
            <person name="Lipzen A."/>
            <person name="Tritt A."/>
            <person name="Sun H."/>
            <person name="Haridas S."/>
            <person name="LaButti K."/>
            <person name="Ohm R.A."/>
            <person name="Kues U."/>
            <person name="Blanchette R.A."/>
            <person name="Grigoriev I.V."/>
            <person name="Minto R.E."/>
            <person name="Hibbett D.S."/>
        </authorList>
    </citation>
    <scope>NUCLEOTIDE SEQUENCE [LARGE SCALE GENOMIC DNA]</scope>
    <source>
        <strain evidence="1 2">FP15055 ss-10</strain>
    </source>
</reference>
<accession>A0A0D7BUH2</accession>
<dbReference type="STRING" id="1314674.A0A0D7BUH2"/>
<protein>
    <recommendedName>
        <fullName evidence="3">F-box domain-containing protein</fullName>
    </recommendedName>
</protein>
<name>A0A0D7BUH2_9AGAR</name>